<evidence type="ECO:0000313" key="3">
    <source>
        <dbReference type="Proteomes" id="UP000327000"/>
    </source>
</evidence>
<feature type="domain" description="Carrier" evidence="1">
    <location>
        <begin position="3"/>
        <end position="81"/>
    </location>
</feature>
<accession>A0A5N5VZF0</accession>
<proteinExistence type="predicted"/>
<name>A0A5N5VZF0_STRMB</name>
<dbReference type="Proteomes" id="UP000327000">
    <property type="component" value="Unassembled WGS sequence"/>
</dbReference>
<evidence type="ECO:0000259" key="1">
    <source>
        <dbReference type="PROSITE" id="PS50075"/>
    </source>
</evidence>
<dbReference type="RefSeq" id="WP_004939267.1">
    <property type="nucleotide sequence ID" value="NZ_JBFADJ010000002.1"/>
</dbReference>
<dbReference type="AlphaFoldDB" id="A0A5N5VZF0"/>
<dbReference type="OrthoDB" id="2665189at2"/>
<dbReference type="InterPro" id="IPR009081">
    <property type="entry name" value="PP-bd_ACP"/>
</dbReference>
<dbReference type="Pfam" id="PF00550">
    <property type="entry name" value="PP-binding"/>
    <property type="match status" value="1"/>
</dbReference>
<sequence>MSTQWDDRFEQVLRRNLPDLPAEDALLPEADLMDLGLDSMGMISLLMDLETEYGVRIPESELTFEAFASVAGLWAVVGSVTSAA</sequence>
<protein>
    <submittedName>
        <fullName evidence="2">Acyl carrier protein</fullName>
    </submittedName>
</protein>
<organism evidence="2 3">
    <name type="scientific">Streptomyces mobaraensis</name>
    <name type="common">Streptoverticillium mobaraense</name>
    <dbReference type="NCBI Taxonomy" id="35621"/>
    <lineage>
        <taxon>Bacteria</taxon>
        <taxon>Bacillati</taxon>
        <taxon>Actinomycetota</taxon>
        <taxon>Actinomycetes</taxon>
        <taxon>Kitasatosporales</taxon>
        <taxon>Streptomycetaceae</taxon>
        <taxon>Streptomyces</taxon>
    </lineage>
</organism>
<gene>
    <name evidence="2" type="ORF">FRZ00_30260</name>
</gene>
<reference evidence="2 3" key="1">
    <citation type="journal article" date="2019" name="Microb. Cell Fact.">
        <title>Exploring novel herbicidin analogues by transcriptional regulator overexpression and MS/MS molecular networking.</title>
        <authorList>
            <person name="Shi Y."/>
            <person name="Gu R."/>
            <person name="Li Y."/>
            <person name="Wang X."/>
            <person name="Ren W."/>
            <person name="Li X."/>
            <person name="Wang L."/>
            <person name="Xie Y."/>
            <person name="Hong B."/>
        </authorList>
    </citation>
    <scope>NUCLEOTIDE SEQUENCE [LARGE SCALE GENOMIC DNA]</scope>
    <source>
        <strain evidence="2 3">US-43</strain>
    </source>
</reference>
<dbReference type="PROSITE" id="PS50075">
    <property type="entry name" value="CARRIER"/>
    <property type="match status" value="1"/>
</dbReference>
<dbReference type="Gene3D" id="1.10.1200.10">
    <property type="entry name" value="ACP-like"/>
    <property type="match status" value="1"/>
</dbReference>
<dbReference type="SUPFAM" id="SSF47336">
    <property type="entry name" value="ACP-like"/>
    <property type="match status" value="1"/>
</dbReference>
<comment type="caution">
    <text evidence="2">The sequence shown here is derived from an EMBL/GenBank/DDBJ whole genome shotgun (WGS) entry which is preliminary data.</text>
</comment>
<dbReference type="InterPro" id="IPR036736">
    <property type="entry name" value="ACP-like_sf"/>
</dbReference>
<dbReference type="EMBL" id="VOKX01000116">
    <property type="protein sequence ID" value="KAB7834287.1"/>
    <property type="molecule type" value="Genomic_DNA"/>
</dbReference>
<keyword evidence="3" id="KW-1185">Reference proteome</keyword>
<evidence type="ECO:0000313" key="2">
    <source>
        <dbReference type="EMBL" id="KAB7834287.1"/>
    </source>
</evidence>